<dbReference type="Pfam" id="PF00930">
    <property type="entry name" value="DPPIV_N"/>
    <property type="match status" value="1"/>
</dbReference>
<keyword evidence="5" id="KW-1185">Reference proteome</keyword>
<dbReference type="EMBL" id="CP015249">
    <property type="protein sequence ID" value="ANB19671.1"/>
    <property type="molecule type" value="Genomic_DNA"/>
</dbReference>
<dbReference type="STRING" id="1300342.I596_3688"/>
<dbReference type="SUPFAM" id="SSF53474">
    <property type="entry name" value="alpha/beta-Hydrolases"/>
    <property type="match status" value="1"/>
</dbReference>
<protein>
    <submittedName>
        <fullName evidence="4">Dipeptidyl peptidase IV</fullName>
    </submittedName>
</protein>
<name>A0A160DYV6_9GAMM</name>
<evidence type="ECO:0000259" key="2">
    <source>
        <dbReference type="Pfam" id="PF00326"/>
    </source>
</evidence>
<dbReference type="Gene3D" id="3.40.50.1820">
    <property type="entry name" value="alpha/beta hydrolase"/>
    <property type="match status" value="1"/>
</dbReference>
<gene>
    <name evidence="4" type="ORF">I596_3688</name>
</gene>
<dbReference type="Gene3D" id="2.140.10.30">
    <property type="entry name" value="Dipeptidylpeptidase IV, N-terminal domain"/>
    <property type="match status" value="1"/>
</dbReference>
<keyword evidence="1" id="KW-0732">Signal</keyword>
<evidence type="ECO:0000256" key="1">
    <source>
        <dbReference type="SAM" id="SignalP"/>
    </source>
</evidence>
<dbReference type="InterPro" id="IPR029058">
    <property type="entry name" value="AB_hydrolase_fold"/>
</dbReference>
<feature type="domain" description="Peptidase S9 prolyl oligopeptidase catalytic" evidence="2">
    <location>
        <begin position="613"/>
        <end position="822"/>
    </location>
</feature>
<dbReference type="InterPro" id="IPR002469">
    <property type="entry name" value="Peptidase_S9B_N"/>
</dbReference>
<organism evidence="4 5">
    <name type="scientific">Dokdonella koreensis DS-123</name>
    <dbReference type="NCBI Taxonomy" id="1300342"/>
    <lineage>
        <taxon>Bacteria</taxon>
        <taxon>Pseudomonadati</taxon>
        <taxon>Pseudomonadota</taxon>
        <taxon>Gammaproteobacteria</taxon>
        <taxon>Lysobacterales</taxon>
        <taxon>Rhodanobacteraceae</taxon>
        <taxon>Dokdonella</taxon>
    </lineage>
</organism>
<dbReference type="Pfam" id="PF00326">
    <property type="entry name" value="Peptidase_S9"/>
    <property type="match status" value="1"/>
</dbReference>
<dbReference type="AlphaFoldDB" id="A0A160DYV6"/>
<dbReference type="PANTHER" id="PTHR11731">
    <property type="entry name" value="PROTEASE FAMILY S9B,C DIPEPTIDYL-PEPTIDASE IV-RELATED"/>
    <property type="match status" value="1"/>
</dbReference>
<dbReference type="GO" id="GO:0006508">
    <property type="term" value="P:proteolysis"/>
    <property type="evidence" value="ECO:0007669"/>
    <property type="project" value="InterPro"/>
</dbReference>
<dbReference type="GO" id="GO:0008239">
    <property type="term" value="F:dipeptidyl-peptidase activity"/>
    <property type="evidence" value="ECO:0007669"/>
    <property type="project" value="TreeGrafter"/>
</dbReference>
<evidence type="ECO:0000313" key="5">
    <source>
        <dbReference type="Proteomes" id="UP000076830"/>
    </source>
</evidence>
<dbReference type="OrthoDB" id="9812921at2"/>
<feature type="signal peptide" evidence="1">
    <location>
        <begin position="1"/>
        <end position="22"/>
    </location>
</feature>
<dbReference type="GO" id="GO:0008236">
    <property type="term" value="F:serine-type peptidase activity"/>
    <property type="evidence" value="ECO:0007669"/>
    <property type="project" value="InterPro"/>
</dbReference>
<evidence type="ECO:0000313" key="4">
    <source>
        <dbReference type="EMBL" id="ANB19671.1"/>
    </source>
</evidence>
<evidence type="ECO:0000259" key="3">
    <source>
        <dbReference type="Pfam" id="PF00930"/>
    </source>
</evidence>
<dbReference type="PANTHER" id="PTHR11731:SF193">
    <property type="entry name" value="DIPEPTIDYL PEPTIDASE 9"/>
    <property type="match status" value="1"/>
</dbReference>
<dbReference type="SUPFAM" id="SSF82171">
    <property type="entry name" value="DPP6 N-terminal domain-like"/>
    <property type="match status" value="1"/>
</dbReference>
<dbReference type="Proteomes" id="UP000076830">
    <property type="component" value="Chromosome"/>
</dbReference>
<dbReference type="KEGG" id="dko:I596_3688"/>
<feature type="chain" id="PRO_5007813235" evidence="1">
    <location>
        <begin position="23"/>
        <end position="839"/>
    </location>
</feature>
<dbReference type="InterPro" id="IPR001375">
    <property type="entry name" value="Peptidase_S9_cat"/>
</dbReference>
<accession>A0A160DYV6</accession>
<feature type="domain" description="Dipeptidylpeptidase IV N-terminal" evidence="3">
    <location>
        <begin position="187"/>
        <end position="519"/>
    </location>
</feature>
<dbReference type="PATRIC" id="fig|1300342.3.peg.3601"/>
<proteinExistence type="predicted"/>
<dbReference type="InterPro" id="IPR050278">
    <property type="entry name" value="Serine_Prot_S9B/DPPIV"/>
</dbReference>
<sequence>MSRPFVAVLAASLRNLAVPAPAAFTRGAPSAPCRRVLAFLAVFVAVSGPGQAAAPALPTAAYAQAERVHDFNLKGQVRNARVVPHWLADGRFWYRRDDDSAAPYRLVDPAARRQVPLFDGVRVRQAWPEAAGIAPVVPELLSVRSPSATEMVATFRGGDDGDIECALGRYACRTVPAMPRGAQLLPAPDGRRSLFVRDDNLWLHDPQTGDRALTHDGAPLHGYGVLPDFTLRAIPHRQGRLKVPPFATHWSPDGRWVFGTRYDERKVGRYPLVASAPQDGFRPVVHEIRMSLLGDPEPVRDAWFVVDTAGGGVRAIAIPEGWNGLAEAGVLGWSGSRVYAAIARYDRPARLRLVEIDLASGAVRTIVEERSDTRVQLNDYFYNRAAVRILAGREEAIWFSERDGWGHLYLYDRRDGRLIRRLTSGDWLVRDIVGVDEARRRVYFTAGGREGGDPYQRRLYRVSLDGGQPVLLTAEAADHAIDNGPGALVGALAGEGPSGALSPAGDTVVDSYSTVDQPPVTVLRSTEDGAVVLELERADASAVYAAGWRPPVRTRVKAADGRTDLYATVYFPPDYSPERSYPVIDAIYGGPHVTNAPVGFVEATTTMNPVSRASLAALGFVVVTIDARGTPGRSQAFHDASFGPGGGPQIDDHVAAIQALAGRYRGMDLARVGIYGHSFGGYTSTRALLLRPDFYKAAVSSAGSHNGQGMYSGPVNGVDRLVAGPPVYGTAGAARPSPGTVADNYRQLDNAVLADRLAGKLLLVYGDLDEHAPAGVTVQLVDALVKADKTFDLVVLPNQDHDLFRNDPYYTRRLWDHFVEHLMGRTPPDYRITSLPGRR</sequence>
<reference evidence="4 5" key="1">
    <citation type="submission" date="2016-04" db="EMBL/GenBank/DDBJ databases">
        <title>Complete genome sequence of Dokdonella koreensis DS-123T.</title>
        <authorList>
            <person name="Kim J.F."/>
            <person name="Lee H."/>
            <person name="Kwak M.-J."/>
        </authorList>
    </citation>
    <scope>NUCLEOTIDE SEQUENCE [LARGE SCALE GENOMIC DNA]</scope>
    <source>
        <strain evidence="4 5">DS-123</strain>
    </source>
</reference>